<comment type="catalytic activity">
    <reaction evidence="1">
        <text>a myo-inositol phosphate + H2O = myo-inositol + phosphate</text>
        <dbReference type="Rhea" id="RHEA:24056"/>
        <dbReference type="ChEBI" id="CHEBI:15377"/>
        <dbReference type="ChEBI" id="CHEBI:17268"/>
        <dbReference type="ChEBI" id="CHEBI:43474"/>
        <dbReference type="ChEBI" id="CHEBI:84139"/>
        <dbReference type="EC" id="3.1.3.25"/>
    </reaction>
</comment>
<name>A0ABW5IGS5_9PSEU</name>
<evidence type="ECO:0000256" key="2">
    <source>
        <dbReference type="ARBA" id="ARBA00013106"/>
    </source>
</evidence>
<organism evidence="6 7">
    <name type="scientific">Amycolatopsis albidoflavus</name>
    <dbReference type="NCBI Taxonomy" id="102226"/>
    <lineage>
        <taxon>Bacteria</taxon>
        <taxon>Bacillati</taxon>
        <taxon>Actinomycetota</taxon>
        <taxon>Actinomycetes</taxon>
        <taxon>Pseudonocardiales</taxon>
        <taxon>Pseudonocardiaceae</taxon>
        <taxon>Amycolatopsis</taxon>
    </lineage>
</organism>
<keyword evidence="5" id="KW-0460">Magnesium</keyword>
<keyword evidence="4" id="KW-0378">Hydrolase</keyword>
<evidence type="ECO:0000313" key="7">
    <source>
        <dbReference type="Proteomes" id="UP001597542"/>
    </source>
</evidence>
<gene>
    <name evidence="6" type="ORF">ACFSUT_47235</name>
</gene>
<evidence type="ECO:0000256" key="5">
    <source>
        <dbReference type="ARBA" id="ARBA00022842"/>
    </source>
</evidence>
<dbReference type="Gene3D" id="3.40.190.80">
    <property type="match status" value="1"/>
</dbReference>
<dbReference type="PROSITE" id="PS00629">
    <property type="entry name" value="IMP_1"/>
    <property type="match status" value="1"/>
</dbReference>
<evidence type="ECO:0000256" key="3">
    <source>
        <dbReference type="ARBA" id="ARBA00022723"/>
    </source>
</evidence>
<reference evidence="7" key="1">
    <citation type="journal article" date="2019" name="Int. J. Syst. Evol. Microbiol.">
        <title>The Global Catalogue of Microorganisms (GCM) 10K type strain sequencing project: providing services to taxonomists for standard genome sequencing and annotation.</title>
        <authorList>
            <consortium name="The Broad Institute Genomics Platform"/>
            <consortium name="The Broad Institute Genome Sequencing Center for Infectious Disease"/>
            <person name="Wu L."/>
            <person name="Ma J."/>
        </authorList>
    </citation>
    <scope>NUCLEOTIDE SEQUENCE [LARGE SCALE GENOMIC DNA]</scope>
    <source>
        <strain evidence="7">CGMCC 4.7638</strain>
    </source>
</reference>
<dbReference type="PANTHER" id="PTHR20854">
    <property type="entry name" value="INOSITOL MONOPHOSPHATASE"/>
    <property type="match status" value="1"/>
</dbReference>
<keyword evidence="7" id="KW-1185">Reference proteome</keyword>
<dbReference type="PROSITE" id="PS00630">
    <property type="entry name" value="IMP_2"/>
    <property type="match status" value="1"/>
</dbReference>
<dbReference type="PRINTS" id="PR00377">
    <property type="entry name" value="IMPHPHTASES"/>
</dbReference>
<comment type="caution">
    <text evidence="6">The sequence shown here is derived from an EMBL/GenBank/DDBJ whole genome shotgun (WGS) entry which is preliminary data.</text>
</comment>
<dbReference type="InterPro" id="IPR000760">
    <property type="entry name" value="Inositol_monophosphatase-like"/>
</dbReference>
<dbReference type="Gene3D" id="3.30.540.10">
    <property type="entry name" value="Fructose-1,6-Bisphosphatase, subunit A, domain 1"/>
    <property type="match status" value="1"/>
</dbReference>
<dbReference type="Pfam" id="PF00459">
    <property type="entry name" value="Inositol_P"/>
    <property type="match status" value="1"/>
</dbReference>
<keyword evidence="3" id="KW-0479">Metal-binding</keyword>
<evidence type="ECO:0000256" key="1">
    <source>
        <dbReference type="ARBA" id="ARBA00001033"/>
    </source>
</evidence>
<evidence type="ECO:0000313" key="6">
    <source>
        <dbReference type="EMBL" id="MFD2487942.1"/>
    </source>
</evidence>
<sequence>MKNDDLDAMLAVAQEAVEIGRKLMTTQRPGEVHAKGDRDLVTDLDLRIQREVQAFLAHATPEIGFLGEEQGGGSIDPSTPQVWTLDPIDGTSNFAHGIPLCATQLALVRHGKPVVGVVVAPFLNLSYSAVEGAGARCNGKPIQASTNANLARAIVSLGDYATGAGATEKNRRRFDVTQALAENVERVRMFGSAALDLAFVAEGRTDACVILSNKPWDTAAGVLVAREAGALVTDIEGKQHTTDSAETVGASAAIHRALTEVLS</sequence>
<dbReference type="CDD" id="cd01637">
    <property type="entry name" value="IMPase_like"/>
    <property type="match status" value="1"/>
</dbReference>
<dbReference type="Proteomes" id="UP001597542">
    <property type="component" value="Unassembled WGS sequence"/>
</dbReference>
<dbReference type="SUPFAM" id="SSF56655">
    <property type="entry name" value="Carbohydrate phosphatase"/>
    <property type="match status" value="1"/>
</dbReference>
<dbReference type="InterPro" id="IPR020550">
    <property type="entry name" value="Inositol_monophosphatase_CS"/>
</dbReference>
<accession>A0ABW5IGS5</accession>
<dbReference type="PANTHER" id="PTHR20854:SF4">
    <property type="entry name" value="INOSITOL-1-MONOPHOSPHATASE-RELATED"/>
    <property type="match status" value="1"/>
</dbReference>
<dbReference type="EMBL" id="JBHUKQ010000036">
    <property type="protein sequence ID" value="MFD2487942.1"/>
    <property type="molecule type" value="Genomic_DNA"/>
</dbReference>
<dbReference type="InterPro" id="IPR020583">
    <property type="entry name" value="Inositol_monoP_metal-BS"/>
</dbReference>
<dbReference type="RefSeq" id="WP_344268805.1">
    <property type="nucleotide sequence ID" value="NZ_BAAAHV010000006.1"/>
</dbReference>
<protein>
    <recommendedName>
        <fullName evidence="2">inositol-phosphate phosphatase</fullName>
        <ecNumber evidence="2">3.1.3.25</ecNumber>
    </recommendedName>
</protein>
<dbReference type="EC" id="3.1.3.25" evidence="2"/>
<proteinExistence type="predicted"/>
<evidence type="ECO:0000256" key="4">
    <source>
        <dbReference type="ARBA" id="ARBA00022801"/>
    </source>
</evidence>